<dbReference type="InterPro" id="IPR001584">
    <property type="entry name" value="Integrase_cat-core"/>
</dbReference>
<reference evidence="2" key="1">
    <citation type="journal article" date="2022" name="J Glob Antimicrob Resist">
        <title>Comparative analysis of IMP-4- and OXA-58-containing plasmids of three carbapenemase-producing Acinetobacter ursingii strains in the Netherlands.</title>
        <authorList>
            <person name="Hendrickx A.P.A."/>
            <person name="Schade R.P."/>
            <person name="Landman F."/>
            <person name="Bosch T."/>
            <person name="Schouls L.M."/>
            <person name="van Dijk K."/>
        </authorList>
    </citation>
    <scope>NUCLEOTIDE SEQUENCE</scope>
    <source>
        <strain evidence="2">RIVM_C010559</strain>
    </source>
</reference>
<dbReference type="AlphaFoldDB" id="A0AA46NNK3"/>
<protein>
    <submittedName>
        <fullName evidence="2">DDE-type integrase/transposase/recombinase</fullName>
    </submittedName>
</protein>
<dbReference type="Proteomes" id="UP001164064">
    <property type="component" value="Chromosome"/>
</dbReference>
<dbReference type="Gene3D" id="1.10.10.60">
    <property type="entry name" value="Homeodomain-like"/>
    <property type="match status" value="1"/>
</dbReference>
<proteinExistence type="predicted"/>
<evidence type="ECO:0000313" key="3">
    <source>
        <dbReference type="Proteomes" id="UP001164064"/>
    </source>
</evidence>
<dbReference type="InterPro" id="IPR012337">
    <property type="entry name" value="RNaseH-like_sf"/>
</dbReference>
<dbReference type="SUPFAM" id="SSF53098">
    <property type="entry name" value="Ribonuclease H-like"/>
    <property type="match status" value="1"/>
</dbReference>
<evidence type="ECO:0000313" key="2">
    <source>
        <dbReference type="EMBL" id="UYF71014.1"/>
    </source>
</evidence>
<dbReference type="InterPro" id="IPR036397">
    <property type="entry name" value="RNaseH_sf"/>
</dbReference>
<dbReference type="GO" id="GO:0015074">
    <property type="term" value="P:DNA integration"/>
    <property type="evidence" value="ECO:0007669"/>
    <property type="project" value="InterPro"/>
</dbReference>
<feature type="domain" description="Integrase catalytic" evidence="1">
    <location>
        <begin position="258"/>
        <end position="463"/>
    </location>
</feature>
<dbReference type="EMBL" id="CP089051">
    <property type="protein sequence ID" value="UYF71014.1"/>
    <property type="molecule type" value="Genomic_DNA"/>
</dbReference>
<dbReference type="Pfam" id="PF09299">
    <property type="entry name" value="Mu-transpos_C"/>
    <property type="match status" value="1"/>
</dbReference>
<dbReference type="RefSeq" id="WP_000100555.1">
    <property type="nucleotide sequence ID" value="NZ_BKSP01000016.1"/>
</dbReference>
<dbReference type="PROSITE" id="PS50994">
    <property type="entry name" value="INTEGRASE"/>
    <property type="match status" value="1"/>
</dbReference>
<accession>A0AA46NNK3</accession>
<organism evidence="2 3">
    <name type="scientific">Acinetobacter ursingii</name>
    <dbReference type="NCBI Taxonomy" id="108980"/>
    <lineage>
        <taxon>Bacteria</taxon>
        <taxon>Pseudomonadati</taxon>
        <taxon>Pseudomonadota</taxon>
        <taxon>Gammaproteobacteria</taxon>
        <taxon>Moraxellales</taxon>
        <taxon>Moraxellaceae</taxon>
        <taxon>Acinetobacter</taxon>
    </lineage>
</organism>
<gene>
    <name evidence="2" type="ORF">LSO60_12205</name>
</gene>
<evidence type="ECO:0000259" key="1">
    <source>
        <dbReference type="PROSITE" id="PS50994"/>
    </source>
</evidence>
<dbReference type="GO" id="GO:0003676">
    <property type="term" value="F:nucleic acid binding"/>
    <property type="evidence" value="ECO:0007669"/>
    <property type="project" value="InterPro"/>
</dbReference>
<name>A0AA46NNK3_9GAMM</name>
<dbReference type="Gene3D" id="3.30.420.10">
    <property type="entry name" value="Ribonuclease H-like superfamily/Ribonuclease H"/>
    <property type="match status" value="1"/>
</dbReference>
<sequence>MSSYQFSYGHYVAYQGSVWEIESLDPKTKILKLSRTTDALKISIPYSEALGHLVNNQLKFIDPETATKPLITAEQRALADFSTKSSEQKKEAVRRSKYLNILKELKVPSFTKKYLDPLIANIALQIGDPTPPSAITVYRWHKNYKNASEDIRSLIKNEQKKGNRSKRLDPEVQHIIDTTIKDVYLKGHKPSITTVYEELKRNIWKENKFRIASEALTAPSLTTLINKIKALDPVLVTLHREGKHAAEMEFRVYQMGVSTTRPLERVEIDHTQLDLFVIDDQTGFPLGKPYITAAIDHHTGSVTGFYISFTPPSAFSVMECLKVAILPKVEINKIFPSVKNTWDVFGVFETLIVDNGKEFYSIALEEACIQLGINIQYAPPLQPWFKASIERYFSIINQKLLNGMEGKSLKNLGKFADYNPIKNAVIDFSSLVEIMHIWVIDIFHQTFKERIGDTPAEKWRKSVLIYPPLLPKSALDVNITLGLHDKRKIVRTGISYEGLIYNSSELALLRQKILDNPNVTIKIDPSNISHIFVLDPIKEEYFSVPAINQKYATGKTLFQHQVIRRNAREYAKSSVNMNNLMEAADRIEEVVEKSKHTSKNRKTQLSQKVARYEDISQNSVLSSKSNEQLNSIYKEMNRSPENLVTEVEKKIDPVSSDKIPLTSFYDEADDWSSDYSLGGINNE</sequence>
<dbReference type="InterPro" id="IPR015378">
    <property type="entry name" value="Transposase-like_Mu_C"/>
</dbReference>